<evidence type="ECO:0000256" key="4">
    <source>
        <dbReference type="ARBA" id="ARBA00022692"/>
    </source>
</evidence>
<proteinExistence type="inferred from homology"/>
<gene>
    <name evidence="8" type="ORF">EB837_10055</name>
</gene>
<dbReference type="RefSeq" id="WP_115074784.1">
    <property type="nucleotide sequence ID" value="NZ_AP022665.1"/>
</dbReference>
<evidence type="ECO:0000256" key="7">
    <source>
        <dbReference type="SAM" id="Phobius"/>
    </source>
</evidence>
<feature type="transmembrane region" description="Helical" evidence="7">
    <location>
        <begin position="137"/>
        <end position="155"/>
    </location>
</feature>
<dbReference type="EMBL" id="RHFN01000008">
    <property type="protein sequence ID" value="ROU14803.1"/>
    <property type="molecule type" value="Genomic_DNA"/>
</dbReference>
<evidence type="ECO:0000256" key="2">
    <source>
        <dbReference type="ARBA" id="ARBA00007942"/>
    </source>
</evidence>
<accession>A0A3N2S514</accession>
<keyword evidence="3" id="KW-1003">Cell membrane</keyword>
<dbReference type="CDD" id="cd06579">
    <property type="entry name" value="TM_PBP1_transp_AraH_like"/>
    <property type="match status" value="1"/>
</dbReference>
<evidence type="ECO:0000313" key="9">
    <source>
        <dbReference type="Proteomes" id="UP000268051"/>
    </source>
</evidence>
<protein>
    <submittedName>
        <fullName evidence="8">ABC transporter permease</fullName>
    </submittedName>
</protein>
<dbReference type="Pfam" id="PF02653">
    <property type="entry name" value="BPD_transp_2"/>
    <property type="match status" value="1"/>
</dbReference>
<dbReference type="PANTHER" id="PTHR32196">
    <property type="entry name" value="ABC TRANSPORTER PERMEASE PROTEIN YPHD-RELATED-RELATED"/>
    <property type="match status" value="1"/>
</dbReference>
<dbReference type="PANTHER" id="PTHR32196:SF19">
    <property type="entry name" value="GALACTOFURANOSE TRANSPORTER PERMEASE PROTEIN YTFT"/>
    <property type="match status" value="1"/>
</dbReference>
<dbReference type="InterPro" id="IPR053777">
    <property type="entry name" value="YtfT"/>
</dbReference>
<sequence>MMPRSVPQPGQPARRFRWPPGMPQIAALILVLLVDSLVAPHFFQITLQDGRLFGSPIDILNRAAPVALLAIGMTLVIATGGIDLSVGAVMAIAGATAASMTVAGHSLPVVLLAALGSGVLAGLWNGILVAILKIQPFVATLILMVAGRGVAQLITSGQIVTFDSPSLAWIGSGKFLLFPTPVMIALVTLVIFWLLARKTALGMFIEAVGINIRAAKNAGVNTRIVVMLAYVLSGVCAAIAGTIVAADIRGADANNAGLWLELDAILAVVIGGGSLMGGRFNLLLSVVGALIIQGMNTGILLSGFPPELNQVVKAVVVMCVLIVQSPRFIQMLKRVRRDDKT</sequence>
<dbReference type="AlphaFoldDB" id="A0A3N2S514"/>
<feature type="transmembrane region" description="Helical" evidence="7">
    <location>
        <begin position="109"/>
        <end position="130"/>
    </location>
</feature>
<dbReference type="Proteomes" id="UP000268051">
    <property type="component" value="Unassembled WGS sequence"/>
</dbReference>
<dbReference type="InterPro" id="IPR001851">
    <property type="entry name" value="ABC_transp_permease"/>
</dbReference>
<comment type="subcellular location">
    <subcellularLocation>
        <location evidence="1">Cell inner membrane</location>
        <topology evidence="1">Multi-pass membrane protein</topology>
    </subcellularLocation>
</comment>
<feature type="transmembrane region" description="Helical" evidence="7">
    <location>
        <begin position="21"/>
        <end position="39"/>
    </location>
</feature>
<reference evidence="8 9" key="1">
    <citation type="submission" date="2018-10" db="EMBL/GenBank/DDBJ databases">
        <title>Horizontal transference of carbapenem resistance between Klebsiella pneumoniae and Kluyvera ascorbata during abdominal infection: a case report.</title>
        <authorList>
            <person name="Raro O.H.F."/>
            <person name="Lima-Morales D."/>
            <person name="Barth A.L."/>
            <person name="Paim T.G.S."/>
            <person name="Mott M.P."/>
            <person name="Riche C.V.W."/>
            <person name="Teixeira U.F."/>
            <person name="Waechter F."/>
            <person name="Dias C.A.G."/>
        </authorList>
    </citation>
    <scope>NUCLEOTIDE SEQUENCE [LARGE SCALE GENOMIC DNA]</scope>
    <source>
        <strain evidence="8 9">OT2</strain>
    </source>
</reference>
<dbReference type="OrthoDB" id="5422926at2"/>
<keyword evidence="4 7" id="KW-0812">Transmembrane</keyword>
<keyword evidence="6 7" id="KW-0472">Membrane</keyword>
<keyword evidence="5 7" id="KW-1133">Transmembrane helix</keyword>
<evidence type="ECO:0000256" key="3">
    <source>
        <dbReference type="ARBA" id="ARBA00022475"/>
    </source>
</evidence>
<evidence type="ECO:0000256" key="5">
    <source>
        <dbReference type="ARBA" id="ARBA00022989"/>
    </source>
</evidence>
<name>A0A3N2S514_9ENTR</name>
<feature type="transmembrane region" description="Helical" evidence="7">
    <location>
        <begin position="282"/>
        <end position="304"/>
    </location>
</feature>
<comment type="similarity">
    <text evidence="2">Belongs to the binding-protein-dependent transport system permease family. AraH/RbsC subfamily.</text>
</comment>
<evidence type="ECO:0000313" key="8">
    <source>
        <dbReference type="EMBL" id="ROU14803.1"/>
    </source>
</evidence>
<evidence type="ECO:0000256" key="6">
    <source>
        <dbReference type="ARBA" id="ARBA00023136"/>
    </source>
</evidence>
<dbReference type="GeneID" id="85164017"/>
<comment type="caution">
    <text evidence="8">The sequence shown here is derived from an EMBL/GenBank/DDBJ whole genome shotgun (WGS) entry which is preliminary data.</text>
</comment>
<feature type="transmembrane region" description="Helical" evidence="7">
    <location>
        <begin position="258"/>
        <end position="275"/>
    </location>
</feature>
<feature type="transmembrane region" description="Helical" evidence="7">
    <location>
        <begin position="310"/>
        <end position="329"/>
    </location>
</feature>
<feature type="transmembrane region" description="Helical" evidence="7">
    <location>
        <begin position="224"/>
        <end position="246"/>
    </location>
</feature>
<feature type="transmembrane region" description="Helical" evidence="7">
    <location>
        <begin position="175"/>
        <end position="196"/>
    </location>
</feature>
<dbReference type="NCBIfam" id="NF041862">
    <property type="entry name" value="YtfT_transport"/>
    <property type="match status" value="1"/>
</dbReference>
<evidence type="ECO:0000256" key="1">
    <source>
        <dbReference type="ARBA" id="ARBA00004429"/>
    </source>
</evidence>
<dbReference type="GO" id="GO:0005886">
    <property type="term" value="C:plasma membrane"/>
    <property type="evidence" value="ECO:0007669"/>
    <property type="project" value="UniProtKB-SubCell"/>
</dbReference>
<dbReference type="GO" id="GO:0022857">
    <property type="term" value="F:transmembrane transporter activity"/>
    <property type="evidence" value="ECO:0007669"/>
    <property type="project" value="InterPro"/>
</dbReference>
<organism evidence="8 9">
    <name type="scientific">Kluyvera ascorbata</name>
    <dbReference type="NCBI Taxonomy" id="51288"/>
    <lineage>
        <taxon>Bacteria</taxon>
        <taxon>Pseudomonadati</taxon>
        <taxon>Pseudomonadota</taxon>
        <taxon>Gammaproteobacteria</taxon>
        <taxon>Enterobacterales</taxon>
        <taxon>Enterobacteriaceae</taxon>
        <taxon>Kluyvera</taxon>
    </lineage>
</organism>